<name>A0AAD9R0B0_ACRCE</name>
<feature type="domain" description="PA14" evidence="4">
    <location>
        <begin position="12"/>
        <end position="161"/>
    </location>
</feature>
<dbReference type="CDD" id="cd01099">
    <property type="entry name" value="PAN_AP_HGF"/>
    <property type="match status" value="1"/>
</dbReference>
<evidence type="ECO:0008006" key="7">
    <source>
        <dbReference type="Google" id="ProtNLM"/>
    </source>
</evidence>
<protein>
    <recommendedName>
        <fullName evidence="7">Apple domain-containing protein</fullName>
    </recommendedName>
</protein>
<keyword evidence="1 2" id="KW-0732">Signal</keyword>
<gene>
    <name evidence="5" type="ORF">P5673_004437</name>
</gene>
<evidence type="ECO:0000259" key="4">
    <source>
        <dbReference type="PROSITE" id="PS51820"/>
    </source>
</evidence>
<feature type="signal peptide" evidence="2">
    <location>
        <begin position="1"/>
        <end position="21"/>
    </location>
</feature>
<organism evidence="5 6">
    <name type="scientific">Acropora cervicornis</name>
    <name type="common">Staghorn coral</name>
    <dbReference type="NCBI Taxonomy" id="6130"/>
    <lineage>
        <taxon>Eukaryota</taxon>
        <taxon>Metazoa</taxon>
        <taxon>Cnidaria</taxon>
        <taxon>Anthozoa</taxon>
        <taxon>Hexacorallia</taxon>
        <taxon>Scleractinia</taxon>
        <taxon>Astrocoeniina</taxon>
        <taxon>Acroporidae</taxon>
        <taxon>Acropora</taxon>
    </lineage>
</organism>
<dbReference type="SUPFAM" id="SSF57414">
    <property type="entry name" value="Hairpin loop containing domain-like"/>
    <property type="match status" value="1"/>
</dbReference>
<reference evidence="5" key="2">
    <citation type="journal article" date="2023" name="Science">
        <title>Genomic signatures of disease resistance in endangered staghorn corals.</title>
        <authorList>
            <person name="Vollmer S.V."/>
            <person name="Selwyn J.D."/>
            <person name="Despard B.A."/>
            <person name="Roesel C.L."/>
        </authorList>
    </citation>
    <scope>NUCLEOTIDE SEQUENCE</scope>
    <source>
        <strain evidence="5">K2</strain>
    </source>
</reference>
<dbReference type="Gene3D" id="3.50.4.10">
    <property type="entry name" value="Hepatocyte Growth Factor"/>
    <property type="match status" value="1"/>
</dbReference>
<sequence length="254" mass="29254">MLHNIELWLLIVCQFGTKGSSAAGKKSYPNQPKFKETIKWFYADINIGINYGQRLSSFYRAPQTGLYTFFMTCRDECELWLSSSNKPDDTKRVLFIPYGLSLDHNEWDRYPVQESSPINLIAGEFYFMQAIMKADENKYDHLGVGVRQPDGQNYRPISNEYLFVEIPEKRSASFRLVHSGAALHGHVMDTFATNSNTVCSLYCARDLNCKSYNYDKEEGNCELNDDLSAKNAQGLVPSENVDYYEKLDLYYPRL</sequence>
<evidence type="ECO:0000313" key="5">
    <source>
        <dbReference type="EMBL" id="KAK2570744.1"/>
    </source>
</evidence>
<dbReference type="PANTHER" id="PTHR46769:SF2">
    <property type="entry name" value="FIBROCYSTIN-L ISOFORM 2 PRECURSOR-RELATED"/>
    <property type="match status" value="1"/>
</dbReference>
<dbReference type="AlphaFoldDB" id="A0AAD9R0B0"/>
<feature type="chain" id="PRO_5042023394" description="Apple domain-containing protein" evidence="2">
    <location>
        <begin position="22"/>
        <end position="254"/>
    </location>
</feature>
<feature type="domain" description="Apple" evidence="3">
    <location>
        <begin position="170"/>
        <end position="248"/>
    </location>
</feature>
<dbReference type="Proteomes" id="UP001249851">
    <property type="component" value="Unassembled WGS sequence"/>
</dbReference>
<evidence type="ECO:0000313" key="6">
    <source>
        <dbReference type="Proteomes" id="UP001249851"/>
    </source>
</evidence>
<proteinExistence type="predicted"/>
<dbReference type="InterPro" id="IPR003609">
    <property type="entry name" value="Pan_app"/>
</dbReference>
<dbReference type="Pfam" id="PF00024">
    <property type="entry name" value="PAN_1"/>
    <property type="match status" value="1"/>
</dbReference>
<evidence type="ECO:0000256" key="1">
    <source>
        <dbReference type="ARBA" id="ARBA00022729"/>
    </source>
</evidence>
<dbReference type="SMART" id="SM00473">
    <property type="entry name" value="PAN_AP"/>
    <property type="match status" value="1"/>
</dbReference>
<dbReference type="PROSITE" id="PS51820">
    <property type="entry name" value="PA14"/>
    <property type="match status" value="1"/>
</dbReference>
<dbReference type="PANTHER" id="PTHR46769">
    <property type="entry name" value="POLYCYSTIC KIDNEY AND HEPATIC DISEASE 1 (AUTOSOMAL RECESSIVE)-LIKE 1"/>
    <property type="match status" value="1"/>
</dbReference>
<dbReference type="InterPro" id="IPR052387">
    <property type="entry name" value="Fibrocystin"/>
</dbReference>
<evidence type="ECO:0000256" key="2">
    <source>
        <dbReference type="SAM" id="SignalP"/>
    </source>
</evidence>
<evidence type="ECO:0000259" key="3">
    <source>
        <dbReference type="PROSITE" id="PS50948"/>
    </source>
</evidence>
<dbReference type="EMBL" id="JARQWQ010000007">
    <property type="protein sequence ID" value="KAK2570744.1"/>
    <property type="molecule type" value="Genomic_DNA"/>
</dbReference>
<dbReference type="InterPro" id="IPR037524">
    <property type="entry name" value="PA14/GLEYA"/>
</dbReference>
<reference evidence="5" key="1">
    <citation type="journal article" date="2023" name="G3 (Bethesda)">
        <title>Whole genome assembly and annotation of the endangered Caribbean coral Acropora cervicornis.</title>
        <authorList>
            <person name="Selwyn J.D."/>
            <person name="Vollmer S.V."/>
        </authorList>
    </citation>
    <scope>NUCLEOTIDE SEQUENCE</scope>
    <source>
        <strain evidence="5">K2</strain>
    </source>
</reference>
<comment type="caution">
    <text evidence="5">The sequence shown here is derived from an EMBL/GenBank/DDBJ whole genome shotgun (WGS) entry which is preliminary data.</text>
</comment>
<accession>A0AAD9R0B0</accession>
<dbReference type="PROSITE" id="PS50948">
    <property type="entry name" value="PAN"/>
    <property type="match status" value="1"/>
</dbReference>
<keyword evidence="6" id="KW-1185">Reference proteome</keyword>